<dbReference type="AlphaFoldDB" id="A0A024GRI3"/>
<dbReference type="EMBL" id="CAIX01000305">
    <property type="protein sequence ID" value="CCI49509.1"/>
    <property type="molecule type" value="Genomic_DNA"/>
</dbReference>
<sequence>MSEAVVKCMTHISLCSKSNHKRQTMIPQYMQRCVRSIRGNTISTRMMTTFKKGLSICISFGSRRKFYVFCNGSDITRSLSKGQALPNSVRSVGISDSFGNIRCRRAGTDLQLDLVPFFPGWHALAFSIRLVRSRACFVSEERQGIEGQVFNLTPDSTPEESTSTWSITRNSGTQRYFNELSSSCQFFSRGCKWNDTIAQRASNTTAISQAKQATGTWKRKSVIELHERGLNAIAFLWQRLNASEVVLCLTEKNTLPQDASDLYEGIMASLYVSIVAVRIKFPFMATKALLHEVRVNSTAKVRFLSI</sequence>
<proteinExistence type="predicted"/>
<dbReference type="InParanoid" id="A0A024GRI3"/>
<keyword evidence="2" id="KW-1185">Reference proteome</keyword>
<evidence type="ECO:0000313" key="2">
    <source>
        <dbReference type="Proteomes" id="UP000053237"/>
    </source>
</evidence>
<accession>A0A024GRI3</accession>
<reference evidence="1 2" key="1">
    <citation type="submission" date="2012-05" db="EMBL/GenBank/DDBJ databases">
        <title>Recombination and specialization in a pathogen metapopulation.</title>
        <authorList>
            <person name="Gardiner A."/>
            <person name="Kemen E."/>
            <person name="Schultz-Larsen T."/>
            <person name="MacLean D."/>
            <person name="Van Oosterhout C."/>
            <person name="Jones J.D.G."/>
        </authorList>
    </citation>
    <scope>NUCLEOTIDE SEQUENCE [LARGE SCALE GENOMIC DNA]</scope>
    <source>
        <strain evidence="1 2">Ac Nc2</strain>
    </source>
</reference>
<protein>
    <submittedName>
        <fullName evidence="1">Uncharacterized protein</fullName>
    </submittedName>
</protein>
<gene>
    <name evidence="1" type="ORF">BN9_108470</name>
</gene>
<dbReference type="Proteomes" id="UP000053237">
    <property type="component" value="Unassembled WGS sequence"/>
</dbReference>
<name>A0A024GRI3_9STRA</name>
<organism evidence="1 2">
    <name type="scientific">Albugo candida</name>
    <dbReference type="NCBI Taxonomy" id="65357"/>
    <lineage>
        <taxon>Eukaryota</taxon>
        <taxon>Sar</taxon>
        <taxon>Stramenopiles</taxon>
        <taxon>Oomycota</taxon>
        <taxon>Peronosporomycetes</taxon>
        <taxon>Albuginales</taxon>
        <taxon>Albuginaceae</taxon>
        <taxon>Albugo</taxon>
    </lineage>
</organism>
<evidence type="ECO:0000313" key="1">
    <source>
        <dbReference type="EMBL" id="CCI49509.1"/>
    </source>
</evidence>
<comment type="caution">
    <text evidence="1">The sequence shown here is derived from an EMBL/GenBank/DDBJ whole genome shotgun (WGS) entry which is preliminary data.</text>
</comment>